<keyword evidence="3" id="KW-1185">Reference proteome</keyword>
<sequence>MAVHLHSARVTLTGGVVIDVTGLDLTDPQTWVDYTGAEVIDDRVVLYKAVDDELRAGHSYRLTAYPVGEDVTAPDWRDDHGCGYGLHASPHPHQALAHYGDAKRMLRVTVPLADLRPIPGGTAKAKAATVHVLDEVSLDGEPLSGVR</sequence>
<organism evidence="2 3">
    <name type="scientific">Xylanimonas protaetiae</name>
    <dbReference type="NCBI Taxonomy" id="2509457"/>
    <lineage>
        <taxon>Bacteria</taxon>
        <taxon>Bacillati</taxon>
        <taxon>Actinomycetota</taxon>
        <taxon>Actinomycetes</taxon>
        <taxon>Micrococcales</taxon>
        <taxon>Promicromonosporaceae</taxon>
        <taxon>Xylanimonas</taxon>
    </lineage>
</organism>
<gene>
    <name evidence="2" type="ORF">ET471_08280</name>
</gene>
<evidence type="ECO:0000313" key="3">
    <source>
        <dbReference type="Proteomes" id="UP000292118"/>
    </source>
</evidence>
<dbReference type="KEGG" id="xya:ET471_08280"/>
<dbReference type="Pfam" id="PF24703">
    <property type="entry name" value="DUF7666"/>
    <property type="match status" value="1"/>
</dbReference>
<dbReference type="OrthoDB" id="3721385at2"/>
<dbReference type="Proteomes" id="UP000292118">
    <property type="component" value="Chromosome"/>
</dbReference>
<feature type="domain" description="DUF7666" evidence="1">
    <location>
        <begin position="44"/>
        <end position="139"/>
    </location>
</feature>
<evidence type="ECO:0000313" key="2">
    <source>
        <dbReference type="EMBL" id="QAY70032.1"/>
    </source>
</evidence>
<evidence type="ECO:0000259" key="1">
    <source>
        <dbReference type="Pfam" id="PF24703"/>
    </source>
</evidence>
<reference evidence="2 3" key="1">
    <citation type="submission" date="2019-01" db="EMBL/GenBank/DDBJ databases">
        <title>Genome sequencing of strain FW10M-9.</title>
        <authorList>
            <person name="Heo J."/>
            <person name="Kim S.-J."/>
            <person name="Kim J.-S."/>
            <person name="Hong S.-B."/>
            <person name="Kwon S.-W."/>
        </authorList>
    </citation>
    <scope>NUCLEOTIDE SEQUENCE [LARGE SCALE GENOMIC DNA]</scope>
    <source>
        <strain evidence="2 3">FW10M-9</strain>
    </source>
</reference>
<dbReference type="AlphaFoldDB" id="A0A4P6F372"/>
<dbReference type="EMBL" id="CP035493">
    <property type="protein sequence ID" value="QAY70032.1"/>
    <property type="molecule type" value="Genomic_DNA"/>
</dbReference>
<proteinExistence type="predicted"/>
<protein>
    <recommendedName>
        <fullName evidence="1">DUF7666 domain-containing protein</fullName>
    </recommendedName>
</protein>
<dbReference type="InterPro" id="IPR056083">
    <property type="entry name" value="DUF7666"/>
</dbReference>
<accession>A0A4P6F372</accession>
<name>A0A4P6F372_9MICO</name>